<evidence type="ECO:0000256" key="3">
    <source>
        <dbReference type="ARBA" id="ARBA00012664"/>
    </source>
</evidence>
<keyword evidence="4" id="KW-0686">Riboflavin biosynthesis</keyword>
<name>A0A382CP40_9ZZZZ</name>
<evidence type="ECO:0000256" key="4">
    <source>
        <dbReference type="ARBA" id="ARBA00022619"/>
    </source>
</evidence>
<dbReference type="Gene3D" id="3.40.50.960">
    <property type="entry name" value="Lumazine/riboflavin synthase"/>
    <property type="match status" value="1"/>
</dbReference>
<feature type="non-terminal residue" evidence="7">
    <location>
        <position position="1"/>
    </location>
</feature>
<evidence type="ECO:0000256" key="5">
    <source>
        <dbReference type="ARBA" id="ARBA00022679"/>
    </source>
</evidence>
<dbReference type="InterPro" id="IPR036467">
    <property type="entry name" value="LS/RS_sf"/>
</dbReference>
<dbReference type="GO" id="GO:0000906">
    <property type="term" value="F:6,7-dimethyl-8-ribityllumazine synthase activity"/>
    <property type="evidence" value="ECO:0007669"/>
    <property type="project" value="UniProtKB-EC"/>
</dbReference>
<evidence type="ECO:0000256" key="2">
    <source>
        <dbReference type="ARBA" id="ARBA00007424"/>
    </source>
</evidence>
<gene>
    <name evidence="7" type="ORF">METZ01_LOCUS179911</name>
</gene>
<proteinExistence type="inferred from homology"/>
<dbReference type="CDD" id="cd09209">
    <property type="entry name" value="Lumazine_synthase-I"/>
    <property type="match status" value="1"/>
</dbReference>
<comment type="similarity">
    <text evidence="2">Belongs to the DMRL synthase family.</text>
</comment>
<dbReference type="EMBL" id="UINC01035134">
    <property type="protein sequence ID" value="SVB27057.1"/>
    <property type="molecule type" value="Genomic_DNA"/>
</dbReference>
<protein>
    <recommendedName>
        <fullName evidence="3">6,7-dimethyl-8-ribityllumazine synthase</fullName>
        <ecNumber evidence="3">2.5.1.78</ecNumber>
    </recommendedName>
</protein>
<dbReference type="HAMAP" id="MF_00178">
    <property type="entry name" value="Lumazine_synth"/>
    <property type="match status" value="1"/>
</dbReference>
<dbReference type="SUPFAM" id="SSF52121">
    <property type="entry name" value="Lumazine synthase"/>
    <property type="match status" value="1"/>
</dbReference>
<dbReference type="NCBIfam" id="TIGR00114">
    <property type="entry name" value="lumazine-synth"/>
    <property type="match status" value="1"/>
</dbReference>
<organism evidence="7">
    <name type="scientific">marine metagenome</name>
    <dbReference type="NCBI Taxonomy" id="408172"/>
    <lineage>
        <taxon>unclassified sequences</taxon>
        <taxon>metagenomes</taxon>
        <taxon>ecological metagenomes</taxon>
    </lineage>
</organism>
<comment type="pathway">
    <text evidence="1">Cofactor biosynthesis; riboflavin biosynthesis; riboflavin from 2-hydroxy-3-oxobutyl phosphate and 5-amino-6-(D-ribitylamino)uracil: step 1/2.</text>
</comment>
<dbReference type="GO" id="GO:0009349">
    <property type="term" value="C:riboflavin synthase complex"/>
    <property type="evidence" value="ECO:0007669"/>
    <property type="project" value="InterPro"/>
</dbReference>
<dbReference type="InterPro" id="IPR002180">
    <property type="entry name" value="LS/RS"/>
</dbReference>
<comment type="catalytic activity">
    <reaction evidence="6">
        <text>(2S)-2-hydroxy-3-oxobutyl phosphate + 5-amino-6-(D-ribitylamino)uracil = 6,7-dimethyl-8-(1-D-ribityl)lumazine + phosphate + 2 H2O + H(+)</text>
        <dbReference type="Rhea" id="RHEA:26152"/>
        <dbReference type="ChEBI" id="CHEBI:15377"/>
        <dbReference type="ChEBI" id="CHEBI:15378"/>
        <dbReference type="ChEBI" id="CHEBI:15934"/>
        <dbReference type="ChEBI" id="CHEBI:43474"/>
        <dbReference type="ChEBI" id="CHEBI:58201"/>
        <dbReference type="ChEBI" id="CHEBI:58830"/>
        <dbReference type="EC" id="2.5.1.78"/>
    </reaction>
</comment>
<dbReference type="Pfam" id="PF00885">
    <property type="entry name" value="DMRL_synthase"/>
    <property type="match status" value="1"/>
</dbReference>
<sequence>VTSEYSAIETSLVIVLSEFNQSIIENLLQGAKDAFVHYGGKKSDLKIYRVPGAFEIPGTIQKILISQDSDAIVALGAIIRGETPHFDYVARESAQGIAELSRNARIPIINGVITTNNVIQAKARSEVGGRNKGWDSIEAALQTISVYQKIFSTSKR</sequence>
<dbReference type="UniPathway" id="UPA00275">
    <property type="reaction ID" value="UER00404"/>
</dbReference>
<dbReference type="GO" id="GO:0009231">
    <property type="term" value="P:riboflavin biosynthetic process"/>
    <property type="evidence" value="ECO:0007669"/>
    <property type="project" value="UniProtKB-UniPathway"/>
</dbReference>
<evidence type="ECO:0000313" key="7">
    <source>
        <dbReference type="EMBL" id="SVB27057.1"/>
    </source>
</evidence>
<dbReference type="PANTHER" id="PTHR21058">
    <property type="entry name" value="6,7-DIMETHYL-8-RIBITYLLUMAZINE SYNTHASE DMRL SYNTHASE LUMAZINE SYNTHASE"/>
    <property type="match status" value="1"/>
</dbReference>
<dbReference type="GO" id="GO:0005829">
    <property type="term" value="C:cytosol"/>
    <property type="evidence" value="ECO:0007669"/>
    <property type="project" value="TreeGrafter"/>
</dbReference>
<reference evidence="7" key="1">
    <citation type="submission" date="2018-05" db="EMBL/GenBank/DDBJ databases">
        <authorList>
            <person name="Lanie J.A."/>
            <person name="Ng W.-L."/>
            <person name="Kazmierczak K.M."/>
            <person name="Andrzejewski T.M."/>
            <person name="Davidsen T.M."/>
            <person name="Wayne K.J."/>
            <person name="Tettelin H."/>
            <person name="Glass J.I."/>
            <person name="Rusch D."/>
            <person name="Podicherti R."/>
            <person name="Tsui H.-C.T."/>
            <person name="Winkler M.E."/>
        </authorList>
    </citation>
    <scope>NUCLEOTIDE SEQUENCE</scope>
</reference>
<accession>A0A382CP40</accession>
<dbReference type="InterPro" id="IPR034964">
    <property type="entry name" value="LS"/>
</dbReference>
<dbReference type="EC" id="2.5.1.78" evidence="3"/>
<evidence type="ECO:0000256" key="1">
    <source>
        <dbReference type="ARBA" id="ARBA00004917"/>
    </source>
</evidence>
<keyword evidence="5" id="KW-0808">Transferase</keyword>
<evidence type="ECO:0000256" key="6">
    <source>
        <dbReference type="ARBA" id="ARBA00048785"/>
    </source>
</evidence>
<dbReference type="PANTHER" id="PTHR21058:SF0">
    <property type="entry name" value="6,7-DIMETHYL-8-RIBITYLLUMAZINE SYNTHASE"/>
    <property type="match status" value="1"/>
</dbReference>
<dbReference type="AlphaFoldDB" id="A0A382CP40"/>